<dbReference type="GO" id="GO:0004222">
    <property type="term" value="F:metalloendopeptidase activity"/>
    <property type="evidence" value="ECO:0007669"/>
    <property type="project" value="InterPro"/>
</dbReference>
<name>A0A0P7VS98_SCLFO</name>
<dbReference type="GO" id="GO:0005886">
    <property type="term" value="C:plasma membrane"/>
    <property type="evidence" value="ECO:0007669"/>
    <property type="project" value="TreeGrafter"/>
</dbReference>
<dbReference type="InterPro" id="IPR008753">
    <property type="entry name" value="Peptidase_M13_N"/>
</dbReference>
<dbReference type="Pfam" id="PF05649">
    <property type="entry name" value="Peptidase_M13_N"/>
    <property type="match status" value="1"/>
</dbReference>
<proteinExistence type="predicted"/>
<dbReference type="PANTHER" id="PTHR11733">
    <property type="entry name" value="ZINC METALLOPROTEASE FAMILY M13 NEPRILYSIN-RELATED"/>
    <property type="match status" value="1"/>
</dbReference>
<protein>
    <recommendedName>
        <fullName evidence="1">Peptidase M13 N-terminal domain-containing protein</fullName>
    </recommendedName>
</protein>
<dbReference type="InterPro" id="IPR024079">
    <property type="entry name" value="MetalloPept_cat_dom_sf"/>
</dbReference>
<evidence type="ECO:0000259" key="1">
    <source>
        <dbReference type="Pfam" id="PF05649"/>
    </source>
</evidence>
<accession>A0A0P7VS98</accession>
<evidence type="ECO:0000313" key="2">
    <source>
        <dbReference type="EMBL" id="KPP79338.1"/>
    </source>
</evidence>
<gene>
    <name evidence="2" type="ORF">Z043_101082</name>
</gene>
<dbReference type="Gene3D" id="3.40.390.10">
    <property type="entry name" value="Collagenase (Catalytic Domain)"/>
    <property type="match status" value="1"/>
</dbReference>
<dbReference type="GO" id="GO:0016485">
    <property type="term" value="P:protein processing"/>
    <property type="evidence" value="ECO:0007669"/>
    <property type="project" value="TreeGrafter"/>
</dbReference>
<dbReference type="PROSITE" id="PS51885">
    <property type="entry name" value="NEPRILYSIN"/>
    <property type="match status" value="1"/>
</dbReference>
<dbReference type="InterPro" id="IPR000718">
    <property type="entry name" value="Peptidase_M13"/>
</dbReference>
<dbReference type="STRING" id="113540.ENSSFOP00015003657"/>
<sequence>MDTETIEKLGPKPILKLVEKLGGWALSGKWNHTDFNATLSVLMTEYFTFPFFNIYVGRDVNSSDHKKYIQVSAIDNKIDQPDFQIPVEWKSKDKTSKEKTLSQDLRHFLMSRVRLLGLLGVPSSSTSSHMGFFIQLSSELALFTQSLSNRMQRKLLFHRMTVKELQAQAPGIDWLGCLQAVFQPLAVSESDTVLLHNLPYITHMSKTISKWQDNHEFRNSGTLHTFMILSLLHTVIPALDSRFTAIQRNFSVALGDDEDVSIEGQLCRLCSFYRPDFECPNEVVPRWAHCVLQTEKAFGRVLSNAMRERVGEPEVKITEDEYFSNYLQSLSLQHKRTKKLFTEMSDPDILSITPFLIGNEISFPLGMFVPPFFHPSYPRSHYECCHCTKNSQSKTLQAVSECVWALYSNITKIPHGSHLLTLTLEQQREIWLQYTALEIALQAYQKSLLKEPKDTSLSGIHHTHLFLTSFVQINCNFDPYHEHLPFEASFLVAAICMNSNLCPKGINCTLNTHQHFRQKC</sequence>
<evidence type="ECO:0000313" key="3">
    <source>
        <dbReference type="Proteomes" id="UP000034805"/>
    </source>
</evidence>
<dbReference type="Gene3D" id="1.10.1380.10">
    <property type="entry name" value="Neutral endopeptidase , domain2"/>
    <property type="match status" value="1"/>
</dbReference>
<dbReference type="EMBL" id="JARO02000231">
    <property type="protein sequence ID" value="KPP79338.1"/>
    <property type="molecule type" value="Genomic_DNA"/>
</dbReference>
<dbReference type="Proteomes" id="UP000034805">
    <property type="component" value="Unassembled WGS sequence"/>
</dbReference>
<dbReference type="SUPFAM" id="SSF55486">
    <property type="entry name" value="Metalloproteases ('zincins'), catalytic domain"/>
    <property type="match status" value="1"/>
</dbReference>
<comment type="caution">
    <text evidence="2">The sequence shown here is derived from an EMBL/GenBank/DDBJ whole genome shotgun (WGS) entry which is preliminary data.</text>
</comment>
<dbReference type="InterPro" id="IPR042089">
    <property type="entry name" value="Peptidase_M13_dom_2"/>
</dbReference>
<dbReference type="PANTHER" id="PTHR11733:SF128">
    <property type="entry name" value="KELL BLOOD GROUP GLYCOPROTEIN"/>
    <property type="match status" value="1"/>
</dbReference>
<feature type="domain" description="Peptidase M13 N-terminal" evidence="1">
    <location>
        <begin position="1"/>
        <end position="254"/>
    </location>
</feature>
<dbReference type="AlphaFoldDB" id="A0A0P7VS98"/>
<reference evidence="2 3" key="1">
    <citation type="submission" date="2015-08" db="EMBL/GenBank/DDBJ databases">
        <title>The genome of the Asian arowana (Scleropages formosus).</title>
        <authorList>
            <person name="Tan M.H."/>
            <person name="Gan H.M."/>
            <person name="Croft L.J."/>
            <person name="Austin C.M."/>
        </authorList>
    </citation>
    <scope>NUCLEOTIDE SEQUENCE [LARGE SCALE GENOMIC DNA]</scope>
    <source>
        <strain evidence="2">Aro1</strain>
    </source>
</reference>
<organism evidence="2 3">
    <name type="scientific">Scleropages formosus</name>
    <name type="common">Asian bonytongue</name>
    <name type="synonym">Osteoglossum formosum</name>
    <dbReference type="NCBI Taxonomy" id="113540"/>
    <lineage>
        <taxon>Eukaryota</taxon>
        <taxon>Metazoa</taxon>
        <taxon>Chordata</taxon>
        <taxon>Craniata</taxon>
        <taxon>Vertebrata</taxon>
        <taxon>Euteleostomi</taxon>
        <taxon>Actinopterygii</taxon>
        <taxon>Neopterygii</taxon>
        <taxon>Teleostei</taxon>
        <taxon>Osteoglossocephala</taxon>
        <taxon>Osteoglossomorpha</taxon>
        <taxon>Osteoglossiformes</taxon>
        <taxon>Osteoglossidae</taxon>
        <taxon>Scleropages</taxon>
    </lineage>
</organism>